<gene>
    <name evidence="1" type="ORF">FJM51_04540</name>
</gene>
<reference evidence="1 2" key="1">
    <citation type="submission" date="2019-06" db="EMBL/GenBank/DDBJ databases">
        <title>A novel bacterium of genus Amaricoccus, isolated from marine sediment.</title>
        <authorList>
            <person name="Huang H."/>
            <person name="Mo K."/>
            <person name="Hu Y."/>
        </authorList>
    </citation>
    <scope>NUCLEOTIDE SEQUENCE [LARGE SCALE GENOMIC DNA]</scope>
    <source>
        <strain evidence="1 2">HB172011</strain>
    </source>
</reference>
<dbReference type="RefSeq" id="WP_140452938.1">
    <property type="nucleotide sequence ID" value="NZ_VFRP01000003.1"/>
</dbReference>
<name>A0A501WWE5_9RHOB</name>
<comment type="caution">
    <text evidence="1">The sequence shown here is derived from an EMBL/GenBank/DDBJ whole genome shotgun (WGS) entry which is preliminary data.</text>
</comment>
<sequence length="62" mass="6707">MMWTKEAFAIAAARCEAGRLVRKHGLAMAVALGRVKYAGNALRIFELNAEAEARGATQDELS</sequence>
<dbReference type="AlphaFoldDB" id="A0A501WWE5"/>
<evidence type="ECO:0000313" key="2">
    <source>
        <dbReference type="Proteomes" id="UP000319255"/>
    </source>
</evidence>
<dbReference type="Proteomes" id="UP000319255">
    <property type="component" value="Unassembled WGS sequence"/>
</dbReference>
<keyword evidence="2" id="KW-1185">Reference proteome</keyword>
<dbReference type="EMBL" id="VFRP01000003">
    <property type="protein sequence ID" value="TPE52454.1"/>
    <property type="molecule type" value="Genomic_DNA"/>
</dbReference>
<organism evidence="1 2">
    <name type="scientific">Amaricoccus solimangrovi</name>
    <dbReference type="NCBI Taxonomy" id="2589815"/>
    <lineage>
        <taxon>Bacteria</taxon>
        <taxon>Pseudomonadati</taxon>
        <taxon>Pseudomonadota</taxon>
        <taxon>Alphaproteobacteria</taxon>
        <taxon>Rhodobacterales</taxon>
        <taxon>Paracoccaceae</taxon>
        <taxon>Amaricoccus</taxon>
    </lineage>
</organism>
<accession>A0A501WWE5</accession>
<proteinExistence type="predicted"/>
<protein>
    <submittedName>
        <fullName evidence="1">Uncharacterized protein</fullName>
    </submittedName>
</protein>
<evidence type="ECO:0000313" key="1">
    <source>
        <dbReference type="EMBL" id="TPE52454.1"/>
    </source>
</evidence>